<dbReference type="Proteomes" id="UP000740413">
    <property type="component" value="Unassembled WGS sequence"/>
</dbReference>
<name>A0ABS5WJL1_9FLAO</name>
<keyword evidence="2" id="KW-1185">Reference proteome</keyword>
<proteinExistence type="predicted"/>
<dbReference type="RefSeq" id="WP_214613516.1">
    <property type="nucleotide sequence ID" value="NZ_JACATN010000009.1"/>
</dbReference>
<protein>
    <submittedName>
        <fullName evidence="1">Uncharacterized protein</fullName>
    </submittedName>
</protein>
<dbReference type="EMBL" id="JACATN010000009">
    <property type="protein sequence ID" value="MBT2163581.1"/>
    <property type="molecule type" value="Genomic_DNA"/>
</dbReference>
<evidence type="ECO:0000313" key="1">
    <source>
        <dbReference type="EMBL" id="MBT2163581.1"/>
    </source>
</evidence>
<evidence type="ECO:0000313" key="2">
    <source>
        <dbReference type="Proteomes" id="UP000740413"/>
    </source>
</evidence>
<gene>
    <name evidence="1" type="ORF">HW347_20085</name>
</gene>
<reference evidence="2" key="1">
    <citation type="submission" date="2023-07" db="EMBL/GenBank/DDBJ databases">
        <title>Zobellia barbeyronii sp. nov., a new marine flavobacterium, isolated from green and red algae.</title>
        <authorList>
            <person name="Nedashkovskaya O.I."/>
            <person name="Otstavnykh N."/>
            <person name="Zhukova N."/>
            <person name="Guzev K."/>
            <person name="Chausova V."/>
            <person name="Tekutyeva L."/>
            <person name="Mikhailov V."/>
            <person name="Isaeva M."/>
        </authorList>
    </citation>
    <scope>NUCLEOTIDE SEQUENCE [LARGE SCALE GENOMIC DNA]</scope>
    <source>
        <strain evidence="2">KMM 6746</strain>
    </source>
</reference>
<accession>A0ABS5WJL1</accession>
<comment type="caution">
    <text evidence="1">The sequence shown here is derived from an EMBL/GenBank/DDBJ whole genome shotgun (WGS) entry which is preliminary data.</text>
</comment>
<sequence>MEDSGLRSRILIEIKNLIASSCTKQKVPPKMKKLHVSILKNHYNAANVSMDYHRRRVEMDIVMDDKDYDPNTVNLSIPTLHTNLWFKNLYDFLVSCIDQDPKSLALYSMLLKSYKNNESSLVA</sequence>
<organism evidence="1 2">
    <name type="scientific">Zobellia barbeyronii</name>
    <dbReference type="NCBI Taxonomy" id="2748009"/>
    <lineage>
        <taxon>Bacteria</taxon>
        <taxon>Pseudomonadati</taxon>
        <taxon>Bacteroidota</taxon>
        <taxon>Flavobacteriia</taxon>
        <taxon>Flavobacteriales</taxon>
        <taxon>Flavobacteriaceae</taxon>
        <taxon>Zobellia</taxon>
    </lineage>
</organism>